<comment type="caution">
    <text evidence="1">The sequence shown here is derived from an EMBL/GenBank/DDBJ whole genome shotgun (WGS) entry which is preliminary data.</text>
</comment>
<name>A0A3S1D2W2_9BACL</name>
<reference evidence="1 2" key="1">
    <citation type="submission" date="2018-12" db="EMBL/GenBank/DDBJ databases">
        <authorList>
            <person name="Sun L."/>
            <person name="Chen Z."/>
        </authorList>
    </citation>
    <scope>NUCLEOTIDE SEQUENCE [LARGE SCALE GENOMIC DNA]</scope>
    <source>
        <strain evidence="1 2">3-5-3</strain>
    </source>
</reference>
<evidence type="ECO:0000313" key="1">
    <source>
        <dbReference type="EMBL" id="RUT35759.1"/>
    </source>
</evidence>
<dbReference type="AlphaFoldDB" id="A0A3S1D2W2"/>
<keyword evidence="2" id="KW-1185">Reference proteome</keyword>
<protein>
    <submittedName>
        <fullName evidence="1">Uncharacterized protein</fullName>
    </submittedName>
</protein>
<evidence type="ECO:0000313" key="2">
    <source>
        <dbReference type="Proteomes" id="UP000272464"/>
    </source>
</evidence>
<sequence length="145" mass="17119">MKLEDQEVLFSIFHDGSICEITDLADRLVFSVDIMYLAERINPDFRCFHIHLMKPYVFFFEDYESGKKTYDFKEINKLELEILKTDIKDGKIEVFCSSDIDDIFGFLNINVVELLIFDQLHKSVGLERLRTIAQEYWGNFGERKG</sequence>
<dbReference type="OrthoDB" id="2627800at2"/>
<dbReference type="EMBL" id="RZNX01000001">
    <property type="protein sequence ID" value="RUT35759.1"/>
    <property type="molecule type" value="Genomic_DNA"/>
</dbReference>
<organism evidence="1 2">
    <name type="scientific">Paenibacillus zeisoli</name>
    <dbReference type="NCBI Taxonomy" id="2496267"/>
    <lineage>
        <taxon>Bacteria</taxon>
        <taxon>Bacillati</taxon>
        <taxon>Bacillota</taxon>
        <taxon>Bacilli</taxon>
        <taxon>Bacillales</taxon>
        <taxon>Paenibacillaceae</taxon>
        <taxon>Paenibacillus</taxon>
    </lineage>
</organism>
<dbReference type="Proteomes" id="UP000272464">
    <property type="component" value="Unassembled WGS sequence"/>
</dbReference>
<accession>A0A3S1D2W2</accession>
<dbReference type="RefSeq" id="WP_127197459.1">
    <property type="nucleotide sequence ID" value="NZ_RZNX01000001.1"/>
</dbReference>
<proteinExistence type="predicted"/>
<gene>
    <name evidence="1" type="ORF">EJP77_01710</name>
</gene>